<evidence type="ECO:0000256" key="2">
    <source>
        <dbReference type="ARBA" id="ARBA00023125"/>
    </source>
</evidence>
<dbReference type="Pfam" id="PF00589">
    <property type="entry name" value="Phage_integrase"/>
    <property type="match status" value="1"/>
</dbReference>
<evidence type="ECO:0000256" key="5">
    <source>
        <dbReference type="SAM" id="MobiDB-lite"/>
    </source>
</evidence>
<dbReference type="SUPFAM" id="SSF56349">
    <property type="entry name" value="DNA breaking-rejoining enzymes"/>
    <property type="match status" value="1"/>
</dbReference>
<dbReference type="InterPro" id="IPR050090">
    <property type="entry name" value="Tyrosine_recombinase_XerCD"/>
</dbReference>
<dbReference type="PROSITE" id="PS51898">
    <property type="entry name" value="TYR_RECOMBINASE"/>
    <property type="match status" value="1"/>
</dbReference>
<keyword evidence="9" id="KW-1185">Reference proteome</keyword>
<dbReference type="Proteomes" id="UP001166585">
    <property type="component" value="Unassembled WGS sequence"/>
</dbReference>
<dbReference type="InterPro" id="IPR013762">
    <property type="entry name" value="Integrase-like_cat_sf"/>
</dbReference>
<gene>
    <name evidence="8" type="ORF">KIP89_03020</name>
</gene>
<feature type="compositionally biased region" description="Polar residues" evidence="5">
    <location>
        <begin position="345"/>
        <end position="357"/>
    </location>
</feature>
<comment type="caution">
    <text evidence="8">The sequence shown here is derived from an EMBL/GenBank/DDBJ whole genome shotgun (WGS) entry which is preliminary data.</text>
</comment>
<feature type="domain" description="Core-binding (CB)" evidence="7">
    <location>
        <begin position="68"/>
        <end position="147"/>
    </location>
</feature>
<proteinExistence type="predicted"/>
<keyword evidence="2 4" id="KW-0238">DNA-binding</keyword>
<dbReference type="Gene3D" id="1.10.443.10">
    <property type="entry name" value="Intergrase catalytic core"/>
    <property type="match status" value="1"/>
</dbReference>
<evidence type="ECO:0000313" key="8">
    <source>
        <dbReference type="EMBL" id="MBS9476073.1"/>
    </source>
</evidence>
<dbReference type="InterPro" id="IPR011010">
    <property type="entry name" value="DNA_brk_join_enz"/>
</dbReference>
<feature type="domain" description="Tyr recombinase" evidence="6">
    <location>
        <begin position="168"/>
        <end position="335"/>
    </location>
</feature>
<evidence type="ECO:0000259" key="7">
    <source>
        <dbReference type="PROSITE" id="PS51900"/>
    </source>
</evidence>
<evidence type="ECO:0000313" key="9">
    <source>
        <dbReference type="Proteomes" id="UP001166585"/>
    </source>
</evidence>
<dbReference type="PANTHER" id="PTHR30349:SF90">
    <property type="entry name" value="TYROSINE RECOMBINASE XERD"/>
    <property type="match status" value="1"/>
</dbReference>
<organism evidence="8 9">
    <name type="scientific">Ancylobacter radicis</name>
    <dbReference type="NCBI Taxonomy" id="2836179"/>
    <lineage>
        <taxon>Bacteria</taxon>
        <taxon>Pseudomonadati</taxon>
        <taxon>Pseudomonadota</taxon>
        <taxon>Alphaproteobacteria</taxon>
        <taxon>Hyphomicrobiales</taxon>
        <taxon>Xanthobacteraceae</taxon>
        <taxon>Ancylobacter</taxon>
    </lineage>
</organism>
<protein>
    <submittedName>
        <fullName evidence="8">Tyrosine-type recombinase/integrase</fullName>
    </submittedName>
</protein>
<accession>A0ABS5R339</accession>
<keyword evidence="3" id="KW-0233">DNA recombination</keyword>
<feature type="region of interest" description="Disordered" evidence="5">
    <location>
        <begin position="342"/>
        <end position="368"/>
    </location>
</feature>
<dbReference type="PROSITE" id="PS51900">
    <property type="entry name" value="CB"/>
    <property type="match status" value="1"/>
</dbReference>
<dbReference type="Gene3D" id="1.10.150.130">
    <property type="match status" value="1"/>
</dbReference>
<sequence length="368" mass="41440">MKRRKVPKGCSEFQVRGRWYVRFRRTGQETHYFKARPWTPEFMAEYQACLDKKAAPKIEPGARRTKPGTIGDLIARYYRSPEFLGLADSTKRNYRRQLDGFKADHGDKRVAMLERQHIRAIIGAMDATPEAANGLLDRIKTLMAMALDEGMRRDNPTIGLRGFKVRTEGHHTWSEGEIAAFEKRHPIGTRARLAMALMLYTGQRRSDAITMGWQHVVEGRIRVRQQKTGAVLEIPIHEDLAAVLASLPRDNLTFLMTEQGRPFTAAGFGNAFRAYCDEAGLKHCSAHGLRKAAARRLAEAGSSNQQIKAVTGHRTEAEVSRYTKAAEQRTLADQVVQHLGRRKTGTNLANTAEAVSQNEEKDDEKSID</sequence>
<dbReference type="EMBL" id="JAHCQH010000012">
    <property type="protein sequence ID" value="MBS9476073.1"/>
    <property type="molecule type" value="Genomic_DNA"/>
</dbReference>
<evidence type="ECO:0000256" key="4">
    <source>
        <dbReference type="PROSITE-ProRule" id="PRU01248"/>
    </source>
</evidence>
<dbReference type="InterPro" id="IPR010998">
    <property type="entry name" value="Integrase_recombinase_N"/>
</dbReference>
<reference evidence="8" key="1">
    <citation type="submission" date="2021-05" db="EMBL/GenBank/DDBJ databases">
        <authorList>
            <person name="Sun Q."/>
            <person name="Inoue M."/>
        </authorList>
    </citation>
    <scope>NUCLEOTIDE SEQUENCE</scope>
    <source>
        <strain evidence="8">VKM B-3255</strain>
    </source>
</reference>
<dbReference type="InterPro" id="IPR002104">
    <property type="entry name" value="Integrase_catalytic"/>
</dbReference>
<evidence type="ECO:0000256" key="3">
    <source>
        <dbReference type="ARBA" id="ARBA00023172"/>
    </source>
</evidence>
<dbReference type="PANTHER" id="PTHR30349">
    <property type="entry name" value="PHAGE INTEGRASE-RELATED"/>
    <property type="match status" value="1"/>
</dbReference>
<keyword evidence="1" id="KW-0229">DNA integration</keyword>
<name>A0ABS5R339_9HYPH</name>
<evidence type="ECO:0000256" key="1">
    <source>
        <dbReference type="ARBA" id="ARBA00022908"/>
    </source>
</evidence>
<dbReference type="InterPro" id="IPR044068">
    <property type="entry name" value="CB"/>
</dbReference>
<evidence type="ECO:0000259" key="6">
    <source>
        <dbReference type="PROSITE" id="PS51898"/>
    </source>
</evidence>